<dbReference type="PANTHER" id="PTHR11142:SF5">
    <property type="entry name" value="TRNA PSEUDOURIDINE(38_39) SYNTHASE"/>
    <property type="match status" value="1"/>
</dbReference>
<feature type="region of interest" description="Disordered" evidence="5">
    <location>
        <begin position="100"/>
        <end position="131"/>
    </location>
</feature>
<keyword evidence="8" id="KW-1185">Reference proteome</keyword>
<evidence type="ECO:0000259" key="6">
    <source>
        <dbReference type="Pfam" id="PF01416"/>
    </source>
</evidence>
<evidence type="ECO:0000256" key="5">
    <source>
        <dbReference type="SAM" id="MobiDB-lite"/>
    </source>
</evidence>
<dbReference type="GO" id="GO:0005634">
    <property type="term" value="C:nucleus"/>
    <property type="evidence" value="ECO:0007669"/>
    <property type="project" value="TreeGrafter"/>
</dbReference>
<dbReference type="EMBL" id="FNXT01001051">
    <property type="protein sequence ID" value="SZX71445.1"/>
    <property type="molecule type" value="Genomic_DNA"/>
</dbReference>
<dbReference type="InterPro" id="IPR020094">
    <property type="entry name" value="TruA/RsuA/RluB/E/F_N"/>
</dbReference>
<dbReference type="InterPro" id="IPR020097">
    <property type="entry name" value="PsdUridine_synth_TruA_a/b_dom"/>
</dbReference>
<dbReference type="AlphaFoldDB" id="A0A383W179"/>
<dbReference type="GO" id="GO:0005737">
    <property type="term" value="C:cytoplasm"/>
    <property type="evidence" value="ECO:0007669"/>
    <property type="project" value="TreeGrafter"/>
</dbReference>
<evidence type="ECO:0000256" key="3">
    <source>
        <dbReference type="ARBA" id="ARBA00023235"/>
    </source>
</evidence>
<dbReference type="Gene3D" id="3.30.70.580">
    <property type="entry name" value="Pseudouridine synthase I, catalytic domain, N-terminal subdomain"/>
    <property type="match status" value="1"/>
</dbReference>
<evidence type="ECO:0000313" key="7">
    <source>
        <dbReference type="EMBL" id="SZX71445.1"/>
    </source>
</evidence>
<dbReference type="Proteomes" id="UP000256970">
    <property type="component" value="Unassembled WGS sequence"/>
</dbReference>
<dbReference type="SUPFAM" id="SSF55120">
    <property type="entry name" value="Pseudouridine synthase"/>
    <property type="match status" value="1"/>
</dbReference>
<evidence type="ECO:0000256" key="2">
    <source>
        <dbReference type="ARBA" id="ARBA00022694"/>
    </source>
</evidence>
<evidence type="ECO:0000256" key="4">
    <source>
        <dbReference type="SAM" id="Coils"/>
    </source>
</evidence>
<dbReference type="InterPro" id="IPR020103">
    <property type="entry name" value="PsdUridine_synth_cat_dom_sf"/>
</dbReference>
<keyword evidence="3" id="KW-0413">Isomerase</keyword>
<dbReference type="NCBIfam" id="TIGR00071">
    <property type="entry name" value="hisT_truA"/>
    <property type="match status" value="1"/>
</dbReference>
<protein>
    <recommendedName>
        <fullName evidence="6">Pseudouridine synthase I TruA alpha/beta domain-containing protein</fullName>
    </recommendedName>
</protein>
<dbReference type="GO" id="GO:0003723">
    <property type="term" value="F:RNA binding"/>
    <property type="evidence" value="ECO:0007669"/>
    <property type="project" value="InterPro"/>
</dbReference>
<feature type="region of interest" description="Disordered" evidence="5">
    <location>
        <begin position="1"/>
        <end position="36"/>
    </location>
</feature>
<feature type="coiled-coil region" evidence="4">
    <location>
        <begin position="434"/>
        <end position="465"/>
    </location>
</feature>
<comment type="similarity">
    <text evidence="1">Belongs to the tRNA pseudouridine synthase TruA family.</text>
</comment>
<gene>
    <name evidence="7" type="ORF">BQ4739_LOCUS11593</name>
</gene>
<organism evidence="7 8">
    <name type="scientific">Tetradesmus obliquus</name>
    <name type="common">Green alga</name>
    <name type="synonym">Acutodesmus obliquus</name>
    <dbReference type="NCBI Taxonomy" id="3088"/>
    <lineage>
        <taxon>Eukaryota</taxon>
        <taxon>Viridiplantae</taxon>
        <taxon>Chlorophyta</taxon>
        <taxon>core chlorophytes</taxon>
        <taxon>Chlorophyceae</taxon>
        <taxon>CS clade</taxon>
        <taxon>Sphaeropleales</taxon>
        <taxon>Scenedesmaceae</taxon>
        <taxon>Tetradesmus</taxon>
    </lineage>
</organism>
<dbReference type="STRING" id="3088.A0A383W179"/>
<dbReference type="Gene3D" id="3.30.70.660">
    <property type="entry name" value="Pseudouridine synthase I, catalytic domain, C-terminal subdomain"/>
    <property type="match status" value="1"/>
</dbReference>
<reference evidence="7 8" key="1">
    <citation type="submission" date="2016-10" db="EMBL/GenBank/DDBJ databases">
        <authorList>
            <person name="Cai Z."/>
        </authorList>
    </citation>
    <scope>NUCLEOTIDE SEQUENCE [LARGE SCALE GENOMIC DNA]</scope>
</reference>
<keyword evidence="4" id="KW-0175">Coiled coil</keyword>
<feature type="compositionally biased region" description="Low complexity" evidence="5">
    <location>
        <begin position="100"/>
        <end position="110"/>
    </location>
</feature>
<evidence type="ECO:0000313" key="8">
    <source>
        <dbReference type="Proteomes" id="UP000256970"/>
    </source>
</evidence>
<dbReference type="HAMAP" id="MF_00171">
    <property type="entry name" value="TruA"/>
    <property type="match status" value="1"/>
</dbReference>
<evidence type="ECO:0000256" key="1">
    <source>
        <dbReference type="ARBA" id="ARBA00009375"/>
    </source>
</evidence>
<sequence>MSTRSIATAATGSTAPASLQQPPAAAAAAGASSSISSQLRTLADQIDQGFEQASAEQIGQSLQALAQQLLSNSNIRQQESTGKAAPAAAVEALERSYAQPAVQPAAVQEQQRSHGDAAEQPRTKKQRRGDRAFDFSRYSQRYVALHLMYIGWSYQGLARQADSENTIEGVLFPALRRVKLIPEEAQAEVASLAYSRCGRTDKGVSALGQVLALRLRSSALAGQPLPPAAAELDYPSLLNKALPDTIRVLGWADAAPEFSARFDCRDRKYKYFMVQDGGLDLAAMNAAAQHLVGEHDFRNFCKADVAQVKNFRREVLAATIEPAAVRCPGMSVVALRIKGTAFLWHQVRCIAAVLLMVGRGQEQPCIVQQLLDISSYPCKPQYSLAAEEPLLLFACGFEGIQWQRSEANLAKCLGVVGSQLQRHLVAAALTNSVFEQLQQERAALLAGQQQQQQQQQQAIEQQQGEHQAPLEAAAAAAAAAGAAGGQEEAGNGSSGLGAAGAARWLAARPPHILLRRRATEPSMEERFAKAGIPLELLNQRGLPASMQE</sequence>
<dbReference type="PANTHER" id="PTHR11142">
    <property type="entry name" value="PSEUDOURIDYLATE SYNTHASE"/>
    <property type="match status" value="1"/>
</dbReference>
<keyword evidence="2" id="KW-0819">tRNA processing</keyword>
<accession>A0A383W179</accession>
<dbReference type="InterPro" id="IPR001406">
    <property type="entry name" value="PsdUridine_synth_TruA"/>
</dbReference>
<dbReference type="GO" id="GO:1990481">
    <property type="term" value="P:mRNA pseudouridine synthesis"/>
    <property type="evidence" value="ECO:0007669"/>
    <property type="project" value="TreeGrafter"/>
</dbReference>
<dbReference type="Pfam" id="PF01416">
    <property type="entry name" value="PseudoU_synth_1"/>
    <property type="match status" value="1"/>
</dbReference>
<feature type="compositionally biased region" description="Basic and acidic residues" evidence="5">
    <location>
        <begin position="111"/>
        <end position="122"/>
    </location>
</feature>
<name>A0A383W179_TETOB</name>
<feature type="domain" description="Pseudouridine synthase I TruA alpha/beta" evidence="6">
    <location>
        <begin position="287"/>
        <end position="398"/>
    </location>
</feature>
<proteinExistence type="inferred from homology"/>
<dbReference type="GO" id="GO:0031119">
    <property type="term" value="P:tRNA pseudouridine synthesis"/>
    <property type="evidence" value="ECO:0007669"/>
    <property type="project" value="TreeGrafter"/>
</dbReference>
<dbReference type="GO" id="GO:0009982">
    <property type="term" value="F:pseudouridine synthase activity"/>
    <property type="evidence" value="ECO:0007669"/>
    <property type="project" value="InterPro"/>
</dbReference>
<dbReference type="InterPro" id="IPR020095">
    <property type="entry name" value="PsdUridine_synth_TruA_C"/>
</dbReference>